<dbReference type="GeneID" id="114044254"/>
<dbReference type="SUPFAM" id="SSF48726">
    <property type="entry name" value="Immunoglobulin"/>
    <property type="match status" value="2"/>
</dbReference>
<dbReference type="OMA" id="KGSYWCH"/>
<evidence type="ECO:0000259" key="4">
    <source>
        <dbReference type="PROSITE" id="PS50835"/>
    </source>
</evidence>
<evidence type="ECO:0000256" key="3">
    <source>
        <dbReference type="SAM" id="SignalP"/>
    </source>
</evidence>
<feature type="chain" id="PRO_5021351286" description="Ig-like domain-containing protein" evidence="3">
    <location>
        <begin position="27"/>
        <end position="335"/>
    </location>
</feature>
<gene>
    <name evidence="5" type="primary">EMB</name>
</gene>
<dbReference type="RefSeq" id="XP_027719446.1">
    <property type="nucleotide sequence ID" value="XM_027863645.1"/>
</dbReference>
<dbReference type="Proteomes" id="UP000314987">
    <property type="component" value="Unassembled WGS sequence"/>
</dbReference>
<sequence length="335" mass="38273">MRFSLGARGFPLPLSILLFVAAPCFSKGTITDVNFTTQAVTEATVEMAEENVTSSSYPELIPMEVTLLVIETSDAVVEKNVTIGNPASIELKCNFSTTQPLQYVNVYWTKGNDQLNRTSSMRVLENILQAHIRLTVTDKMHMDNYSCVFEATKERKGTFHFKVPEIYTKEKPLVNYERDSAVLNCNSKNYVPLEWMWYTSNGSEKVPIDIMMKNKYEILPSKYNETKLKIKHLQATESGLYWCHAIFHLGESEGKQNLKVLSYLVPLKPFLAVTAEVVILVTGIFLYELYSKRRQTATESGKDFEQVEQLKSEDHNGVDKKNQRTRHRKSDVNMN</sequence>
<dbReference type="PROSITE" id="PS50835">
    <property type="entry name" value="IG_LIKE"/>
    <property type="match status" value="2"/>
</dbReference>
<feature type="domain" description="Ig-like" evidence="4">
    <location>
        <begin position="164"/>
        <end position="262"/>
    </location>
</feature>
<dbReference type="InterPro" id="IPR003599">
    <property type="entry name" value="Ig_sub"/>
</dbReference>
<keyword evidence="3" id="KW-0732">Signal</keyword>
<name>A0A4X2JU89_VOMUR</name>
<keyword evidence="6" id="KW-1185">Reference proteome</keyword>
<keyword evidence="2" id="KW-1133">Transmembrane helix</keyword>
<dbReference type="SMART" id="SM00409">
    <property type="entry name" value="IG"/>
    <property type="match status" value="2"/>
</dbReference>
<dbReference type="CTD" id="133418"/>
<dbReference type="RefSeq" id="XP_027719445.1">
    <property type="nucleotide sequence ID" value="XM_027863644.1"/>
</dbReference>
<keyword evidence="2" id="KW-0812">Transmembrane</keyword>
<dbReference type="InterPro" id="IPR036179">
    <property type="entry name" value="Ig-like_dom_sf"/>
</dbReference>
<evidence type="ECO:0000256" key="1">
    <source>
        <dbReference type="SAM" id="MobiDB-lite"/>
    </source>
</evidence>
<feature type="signal peptide" evidence="3">
    <location>
        <begin position="1"/>
        <end position="26"/>
    </location>
</feature>
<dbReference type="AlphaFoldDB" id="A0A4X2JU89"/>
<dbReference type="RefSeq" id="XP_027719447.1">
    <property type="nucleotide sequence ID" value="XM_027863646.1"/>
</dbReference>
<dbReference type="InterPro" id="IPR013783">
    <property type="entry name" value="Ig-like_fold"/>
</dbReference>
<feature type="region of interest" description="Disordered" evidence="1">
    <location>
        <begin position="301"/>
        <end position="335"/>
    </location>
</feature>
<feature type="domain" description="Ig-like" evidence="4">
    <location>
        <begin position="58"/>
        <end position="158"/>
    </location>
</feature>
<dbReference type="Ensembl" id="ENSVURT00010000724.1">
    <property type="protein sequence ID" value="ENSVURP00010000615.1"/>
    <property type="gene ID" value="ENSVURG00010000562.1"/>
</dbReference>
<feature type="compositionally biased region" description="Basic and acidic residues" evidence="1">
    <location>
        <begin position="301"/>
        <end position="322"/>
    </location>
</feature>
<feature type="transmembrane region" description="Helical" evidence="2">
    <location>
        <begin position="270"/>
        <end position="290"/>
    </location>
</feature>
<reference evidence="5" key="3">
    <citation type="submission" date="2025-09" db="UniProtKB">
        <authorList>
            <consortium name="Ensembl"/>
        </authorList>
    </citation>
    <scope>IDENTIFICATION</scope>
</reference>
<dbReference type="OrthoDB" id="9932757at2759"/>
<evidence type="ECO:0000313" key="6">
    <source>
        <dbReference type="Proteomes" id="UP000314987"/>
    </source>
</evidence>
<reference evidence="5" key="2">
    <citation type="submission" date="2025-08" db="UniProtKB">
        <authorList>
            <consortium name="Ensembl"/>
        </authorList>
    </citation>
    <scope>IDENTIFICATION</scope>
</reference>
<keyword evidence="2" id="KW-0472">Membrane</keyword>
<organism evidence="5 6">
    <name type="scientific">Vombatus ursinus</name>
    <name type="common">Common wombat</name>
    <dbReference type="NCBI Taxonomy" id="29139"/>
    <lineage>
        <taxon>Eukaryota</taxon>
        <taxon>Metazoa</taxon>
        <taxon>Chordata</taxon>
        <taxon>Craniata</taxon>
        <taxon>Vertebrata</taxon>
        <taxon>Euteleostomi</taxon>
        <taxon>Mammalia</taxon>
        <taxon>Metatheria</taxon>
        <taxon>Diprotodontia</taxon>
        <taxon>Vombatidae</taxon>
        <taxon>Vombatus</taxon>
    </lineage>
</organism>
<dbReference type="FunFam" id="2.60.40.10:FF:001012">
    <property type="entry name" value="Embigin"/>
    <property type="match status" value="1"/>
</dbReference>
<proteinExistence type="predicted"/>
<evidence type="ECO:0000256" key="2">
    <source>
        <dbReference type="SAM" id="Phobius"/>
    </source>
</evidence>
<dbReference type="Gene3D" id="2.60.40.10">
    <property type="entry name" value="Immunoglobulins"/>
    <property type="match status" value="2"/>
</dbReference>
<reference evidence="6" key="1">
    <citation type="submission" date="2018-12" db="EMBL/GenBank/DDBJ databases">
        <authorList>
            <person name="Yazar S."/>
        </authorList>
    </citation>
    <scope>NUCLEOTIDE SEQUENCE [LARGE SCALE GENOMIC DNA]</scope>
</reference>
<dbReference type="GeneTree" id="ENSGT00940000158944"/>
<dbReference type="STRING" id="29139.ENSVURP00010000615"/>
<dbReference type="InterPro" id="IPR007110">
    <property type="entry name" value="Ig-like_dom"/>
</dbReference>
<protein>
    <recommendedName>
        <fullName evidence="4">Ig-like domain-containing protein</fullName>
    </recommendedName>
</protein>
<accession>A0A4X2JU89</accession>
<evidence type="ECO:0000313" key="5">
    <source>
        <dbReference type="Ensembl" id="ENSVURP00010000615.1"/>
    </source>
</evidence>